<evidence type="ECO:0000313" key="2">
    <source>
        <dbReference type="EMBL" id="EFN86921.1"/>
    </source>
</evidence>
<organism evidence="3">
    <name type="scientific">Harpegnathos saltator</name>
    <name type="common">Jerdon's jumping ant</name>
    <dbReference type="NCBI Taxonomy" id="610380"/>
    <lineage>
        <taxon>Eukaryota</taxon>
        <taxon>Metazoa</taxon>
        <taxon>Ecdysozoa</taxon>
        <taxon>Arthropoda</taxon>
        <taxon>Hexapoda</taxon>
        <taxon>Insecta</taxon>
        <taxon>Pterygota</taxon>
        <taxon>Neoptera</taxon>
        <taxon>Endopterygota</taxon>
        <taxon>Hymenoptera</taxon>
        <taxon>Apocrita</taxon>
        <taxon>Aculeata</taxon>
        <taxon>Formicoidea</taxon>
        <taxon>Formicidae</taxon>
        <taxon>Ponerinae</taxon>
        <taxon>Ponerini</taxon>
        <taxon>Harpegnathos</taxon>
    </lineage>
</organism>
<sequence>MNEYKQNKILRKTAVPLIFAEENCKHVEEDTDTNLSTDINTNTAENNDIDNERNSENTSKNSITDTDADIHTHVAEDVNNINIHSNHSNNHSRKRKLSQENFRNSKIKKIFVNTSKHATKCFRKTDFVSDAKWEQFVRYVSYIRNETKSMWQKKNLMQKKVLTYKDLLQDLKSKNFITNNGIDAVKVS</sequence>
<dbReference type="AlphaFoldDB" id="E2BBK3"/>
<feature type="compositionally biased region" description="Polar residues" evidence="1">
    <location>
        <begin position="56"/>
        <end position="65"/>
    </location>
</feature>
<proteinExistence type="predicted"/>
<evidence type="ECO:0000256" key="1">
    <source>
        <dbReference type="SAM" id="MobiDB-lite"/>
    </source>
</evidence>
<accession>E2BBK3</accession>
<dbReference type="OrthoDB" id="7549390at2759"/>
<reference evidence="2 3" key="1">
    <citation type="journal article" date="2010" name="Science">
        <title>Genomic comparison of the ants Camponotus floridanus and Harpegnathos saltator.</title>
        <authorList>
            <person name="Bonasio R."/>
            <person name="Zhang G."/>
            <person name="Ye C."/>
            <person name="Mutti N.S."/>
            <person name="Fang X."/>
            <person name="Qin N."/>
            <person name="Donahue G."/>
            <person name="Yang P."/>
            <person name="Li Q."/>
            <person name="Li C."/>
            <person name="Zhang P."/>
            <person name="Huang Z."/>
            <person name="Berger S.L."/>
            <person name="Reinberg D."/>
            <person name="Wang J."/>
            <person name="Liebig J."/>
        </authorList>
    </citation>
    <scope>NUCLEOTIDE SEQUENCE [LARGE SCALE GENOMIC DNA]</scope>
    <source>
        <strain evidence="2 3">R22 G/1</strain>
    </source>
</reference>
<dbReference type="Proteomes" id="UP000008237">
    <property type="component" value="Unassembled WGS sequence"/>
</dbReference>
<feature type="region of interest" description="Disordered" evidence="1">
    <location>
        <begin position="29"/>
        <end position="67"/>
    </location>
</feature>
<gene>
    <name evidence="2" type="ORF">EAI_15790</name>
</gene>
<feature type="compositionally biased region" description="Polar residues" evidence="1">
    <location>
        <begin position="33"/>
        <end position="46"/>
    </location>
</feature>
<dbReference type="EMBL" id="GL447119">
    <property type="protein sequence ID" value="EFN86921.1"/>
    <property type="molecule type" value="Genomic_DNA"/>
</dbReference>
<evidence type="ECO:0000313" key="3">
    <source>
        <dbReference type="Proteomes" id="UP000008237"/>
    </source>
</evidence>
<keyword evidence="3" id="KW-1185">Reference proteome</keyword>
<dbReference type="STRING" id="610380.E2BBK3"/>
<name>E2BBK3_HARSA</name>
<protein>
    <submittedName>
        <fullName evidence="2">Uncharacterized protein</fullName>
    </submittedName>
</protein>
<dbReference type="InParanoid" id="E2BBK3"/>